<evidence type="ECO:0000313" key="1">
    <source>
        <dbReference type="EMBL" id="EKX46379.1"/>
    </source>
</evidence>
<reference evidence="3" key="2">
    <citation type="submission" date="2012-11" db="EMBL/GenBank/DDBJ databases">
        <authorList>
            <person name="Kuo A."/>
            <person name="Curtis B.A."/>
            <person name="Tanifuji G."/>
            <person name="Burki F."/>
            <person name="Gruber A."/>
            <person name="Irimia M."/>
            <person name="Maruyama S."/>
            <person name="Arias M.C."/>
            <person name="Ball S.G."/>
            <person name="Gile G.H."/>
            <person name="Hirakawa Y."/>
            <person name="Hopkins J.F."/>
            <person name="Rensing S.A."/>
            <person name="Schmutz J."/>
            <person name="Symeonidi A."/>
            <person name="Elias M."/>
            <person name="Eveleigh R.J."/>
            <person name="Herman E.K."/>
            <person name="Klute M.J."/>
            <person name="Nakayama T."/>
            <person name="Obornik M."/>
            <person name="Reyes-Prieto A."/>
            <person name="Armbrust E.V."/>
            <person name="Aves S.J."/>
            <person name="Beiko R.G."/>
            <person name="Coutinho P."/>
            <person name="Dacks J.B."/>
            <person name="Durnford D.G."/>
            <person name="Fast N.M."/>
            <person name="Green B.R."/>
            <person name="Grisdale C."/>
            <person name="Hempe F."/>
            <person name="Henrissat B."/>
            <person name="Hoppner M.P."/>
            <person name="Ishida K.-I."/>
            <person name="Kim E."/>
            <person name="Koreny L."/>
            <person name="Kroth P.G."/>
            <person name="Liu Y."/>
            <person name="Malik S.-B."/>
            <person name="Maier U.G."/>
            <person name="McRose D."/>
            <person name="Mock T."/>
            <person name="Neilson J.A."/>
            <person name="Onodera N.T."/>
            <person name="Poole A.M."/>
            <person name="Pritham E.J."/>
            <person name="Richards T.A."/>
            <person name="Rocap G."/>
            <person name="Roy S.W."/>
            <person name="Sarai C."/>
            <person name="Schaack S."/>
            <person name="Shirato S."/>
            <person name="Slamovits C.H."/>
            <person name="Spencer D.F."/>
            <person name="Suzuki S."/>
            <person name="Worden A.Z."/>
            <person name="Zauner S."/>
            <person name="Barry K."/>
            <person name="Bell C."/>
            <person name="Bharti A.K."/>
            <person name="Crow J.A."/>
            <person name="Grimwood J."/>
            <person name="Kramer R."/>
            <person name="Lindquist E."/>
            <person name="Lucas S."/>
            <person name="Salamov A."/>
            <person name="McFadden G.I."/>
            <person name="Lane C.E."/>
            <person name="Keeling P.J."/>
            <person name="Gray M.W."/>
            <person name="Grigoriev I.V."/>
            <person name="Archibald J.M."/>
        </authorList>
    </citation>
    <scope>NUCLEOTIDE SEQUENCE</scope>
    <source>
        <strain evidence="3">CCMP2712</strain>
    </source>
</reference>
<dbReference type="GeneID" id="17303199"/>
<evidence type="ECO:0000313" key="2">
    <source>
        <dbReference type="EnsemblProtists" id="EKX46379"/>
    </source>
</evidence>
<dbReference type="InterPro" id="IPR005137">
    <property type="entry name" value="BtpA"/>
</dbReference>
<name>L1JE23_GUITC</name>
<dbReference type="SUPFAM" id="SSF51366">
    <property type="entry name" value="Ribulose-phoshate binding barrel"/>
    <property type="match status" value="1"/>
</dbReference>
<protein>
    <submittedName>
        <fullName evidence="1 2">Uncharacterized protein</fullName>
    </submittedName>
</protein>
<reference evidence="2" key="3">
    <citation type="submission" date="2015-06" db="UniProtKB">
        <authorList>
            <consortium name="EnsemblProtists"/>
        </authorList>
    </citation>
    <scope>IDENTIFICATION</scope>
</reference>
<proteinExistence type="predicted"/>
<dbReference type="OMA" id="DSAMITE"/>
<dbReference type="Pfam" id="PF03437">
    <property type="entry name" value="BtpA"/>
    <property type="match status" value="1"/>
</dbReference>
<dbReference type="AlphaFoldDB" id="L1JE23"/>
<dbReference type="EMBL" id="JH992994">
    <property type="protein sequence ID" value="EKX46379.1"/>
    <property type="molecule type" value="Genomic_DNA"/>
</dbReference>
<organism evidence="1">
    <name type="scientific">Guillardia theta (strain CCMP2712)</name>
    <name type="common">Cryptophyte</name>
    <dbReference type="NCBI Taxonomy" id="905079"/>
    <lineage>
        <taxon>Eukaryota</taxon>
        <taxon>Cryptophyceae</taxon>
        <taxon>Pyrenomonadales</taxon>
        <taxon>Geminigeraceae</taxon>
        <taxon>Guillardia</taxon>
    </lineage>
</organism>
<gene>
    <name evidence="1" type="ORF">GUITHDRAFT_152337</name>
</gene>
<dbReference type="eggNOG" id="ENOG502S8Z4">
    <property type="taxonomic scope" value="Eukaryota"/>
</dbReference>
<dbReference type="PaxDb" id="55529-EKX46379"/>
<sequence length="331" mass="36145">MAEVDRRLEGLDAGGDMDHDENITELCGFKAATGETRTLSEGRTDDSLRNAALFQAMSDVAAIANSAASQRAKLTRTSFKEYIASRLKNSGHTAMSSPIVFVVVHALTKEQVTENIQLVLDEGATGVFLVNHDFDYPEMLPIVRQVRGQFPNIFLGVNFHTLNGADAFPILGRLSREGIKIDAYWADNACIEHDRADQPQATAINQVRQSSGWDGLYFGGTAFKNPKNHAKLCKPVPPEHFKDVAAYASPYMDVVTTSGAESGVAPNMDKVLQMRAGCGETPLCLGSGVSAENIKSFVDNVDCFFVATSIQKDNHYIDRTKLRELLQAVQV</sequence>
<dbReference type="HOGENOM" id="CLU_072707_0_0_1"/>
<dbReference type="Proteomes" id="UP000011087">
    <property type="component" value="Unassembled WGS sequence"/>
</dbReference>
<keyword evidence="3" id="KW-1185">Reference proteome</keyword>
<dbReference type="InterPro" id="IPR011060">
    <property type="entry name" value="RibuloseP-bd_barrel"/>
</dbReference>
<evidence type="ECO:0000313" key="3">
    <source>
        <dbReference type="Proteomes" id="UP000011087"/>
    </source>
</evidence>
<dbReference type="KEGG" id="gtt:GUITHDRAFT_152337"/>
<accession>L1JE23</accession>
<dbReference type="RefSeq" id="XP_005833359.1">
    <property type="nucleotide sequence ID" value="XM_005833302.1"/>
</dbReference>
<dbReference type="OrthoDB" id="363185at2759"/>
<reference evidence="1 3" key="1">
    <citation type="journal article" date="2012" name="Nature">
        <title>Algal genomes reveal evolutionary mosaicism and the fate of nucleomorphs.</title>
        <authorList>
            <consortium name="DOE Joint Genome Institute"/>
            <person name="Curtis B.A."/>
            <person name="Tanifuji G."/>
            <person name="Burki F."/>
            <person name="Gruber A."/>
            <person name="Irimia M."/>
            <person name="Maruyama S."/>
            <person name="Arias M.C."/>
            <person name="Ball S.G."/>
            <person name="Gile G.H."/>
            <person name="Hirakawa Y."/>
            <person name="Hopkins J.F."/>
            <person name="Kuo A."/>
            <person name="Rensing S.A."/>
            <person name="Schmutz J."/>
            <person name="Symeonidi A."/>
            <person name="Elias M."/>
            <person name="Eveleigh R.J."/>
            <person name="Herman E.K."/>
            <person name="Klute M.J."/>
            <person name="Nakayama T."/>
            <person name="Obornik M."/>
            <person name="Reyes-Prieto A."/>
            <person name="Armbrust E.V."/>
            <person name="Aves S.J."/>
            <person name="Beiko R.G."/>
            <person name="Coutinho P."/>
            <person name="Dacks J.B."/>
            <person name="Durnford D.G."/>
            <person name="Fast N.M."/>
            <person name="Green B.R."/>
            <person name="Grisdale C.J."/>
            <person name="Hempel F."/>
            <person name="Henrissat B."/>
            <person name="Hoppner M.P."/>
            <person name="Ishida K."/>
            <person name="Kim E."/>
            <person name="Koreny L."/>
            <person name="Kroth P.G."/>
            <person name="Liu Y."/>
            <person name="Malik S.B."/>
            <person name="Maier U.G."/>
            <person name="McRose D."/>
            <person name="Mock T."/>
            <person name="Neilson J.A."/>
            <person name="Onodera N.T."/>
            <person name="Poole A.M."/>
            <person name="Pritham E.J."/>
            <person name="Richards T.A."/>
            <person name="Rocap G."/>
            <person name="Roy S.W."/>
            <person name="Sarai C."/>
            <person name="Schaack S."/>
            <person name="Shirato S."/>
            <person name="Slamovits C.H."/>
            <person name="Spencer D.F."/>
            <person name="Suzuki S."/>
            <person name="Worden A.Z."/>
            <person name="Zauner S."/>
            <person name="Barry K."/>
            <person name="Bell C."/>
            <person name="Bharti A.K."/>
            <person name="Crow J.A."/>
            <person name="Grimwood J."/>
            <person name="Kramer R."/>
            <person name="Lindquist E."/>
            <person name="Lucas S."/>
            <person name="Salamov A."/>
            <person name="McFadden G.I."/>
            <person name="Lane C.E."/>
            <person name="Keeling P.J."/>
            <person name="Gray M.W."/>
            <person name="Grigoriev I.V."/>
            <person name="Archibald J.M."/>
        </authorList>
    </citation>
    <scope>NUCLEOTIDE SEQUENCE</scope>
    <source>
        <strain evidence="1 3">CCMP2712</strain>
    </source>
</reference>
<dbReference type="EnsemblProtists" id="EKX46379">
    <property type="protein sequence ID" value="EKX46379"/>
    <property type="gene ID" value="GUITHDRAFT_152337"/>
</dbReference>